<keyword evidence="1" id="KW-1133">Transmembrane helix</keyword>
<keyword evidence="3" id="KW-1185">Reference proteome</keyword>
<dbReference type="EMBL" id="WAEM01000001">
    <property type="protein sequence ID" value="KAB1157927.1"/>
    <property type="molecule type" value="Genomic_DNA"/>
</dbReference>
<protein>
    <submittedName>
        <fullName evidence="2">Uncharacterized protein</fullName>
    </submittedName>
</protein>
<name>A0A7J5AJY8_9FLAO</name>
<proteinExistence type="predicted"/>
<organism evidence="2 3">
    <name type="scientific">Flavobacterium luteum</name>
    <dbReference type="NCBI Taxonomy" id="2026654"/>
    <lineage>
        <taxon>Bacteria</taxon>
        <taxon>Pseudomonadati</taxon>
        <taxon>Bacteroidota</taxon>
        <taxon>Flavobacteriia</taxon>
        <taxon>Flavobacteriales</taxon>
        <taxon>Flavobacteriaceae</taxon>
        <taxon>Flavobacterium</taxon>
    </lineage>
</organism>
<dbReference type="RefSeq" id="WP_151106120.1">
    <property type="nucleotide sequence ID" value="NZ_WAEM01000001.1"/>
</dbReference>
<dbReference type="AlphaFoldDB" id="A0A7J5AJY8"/>
<dbReference type="Proteomes" id="UP000490922">
    <property type="component" value="Unassembled WGS sequence"/>
</dbReference>
<evidence type="ECO:0000313" key="2">
    <source>
        <dbReference type="EMBL" id="KAB1157927.1"/>
    </source>
</evidence>
<keyword evidence="1" id="KW-0812">Transmembrane</keyword>
<evidence type="ECO:0000313" key="3">
    <source>
        <dbReference type="Proteomes" id="UP000490922"/>
    </source>
</evidence>
<sequence length="114" mass="12872">MNYREPNFNELFLSSYHKKLINIQSTHFVNNSLAKGGITSGFEGIPTSVPISETLDNDLLKIKIAESLVGTYFKNNWKVMLTCAALGAAAIFVLIKIDEENQKKKKQKIIFYKS</sequence>
<comment type="caution">
    <text evidence="2">The sequence shown here is derived from an EMBL/GenBank/DDBJ whole genome shotgun (WGS) entry which is preliminary data.</text>
</comment>
<feature type="transmembrane region" description="Helical" evidence="1">
    <location>
        <begin position="77"/>
        <end position="97"/>
    </location>
</feature>
<accession>A0A7J5AJY8</accession>
<keyword evidence="1" id="KW-0472">Membrane</keyword>
<evidence type="ECO:0000256" key="1">
    <source>
        <dbReference type="SAM" id="Phobius"/>
    </source>
</evidence>
<reference evidence="2 3" key="1">
    <citation type="submission" date="2019-09" db="EMBL/GenBank/DDBJ databases">
        <title>Flavobacterium sp. nov., isolated from glacier ice.</title>
        <authorList>
            <person name="Liu Q."/>
        </authorList>
    </citation>
    <scope>NUCLEOTIDE SEQUENCE [LARGE SCALE GENOMIC DNA]</scope>
    <source>
        <strain evidence="2 3">NBRC 112527</strain>
    </source>
</reference>
<dbReference type="OrthoDB" id="9879755at2"/>
<gene>
    <name evidence="2" type="ORF">F6464_02260</name>
</gene>